<dbReference type="EMBL" id="BK032608">
    <property type="protein sequence ID" value="DAF51042.1"/>
    <property type="molecule type" value="Genomic_DNA"/>
</dbReference>
<protein>
    <submittedName>
        <fullName evidence="2">Helix-turn-helix domain protein</fullName>
    </submittedName>
</protein>
<evidence type="ECO:0000256" key="1">
    <source>
        <dbReference type="SAM" id="MobiDB-lite"/>
    </source>
</evidence>
<name>A0A8S5SKG0_9CAUD</name>
<reference evidence="2" key="1">
    <citation type="journal article" date="2021" name="Proc. Natl. Acad. Sci. U.S.A.">
        <title>A Catalog of Tens of Thousands of Viruses from Human Metagenomes Reveals Hidden Associations with Chronic Diseases.</title>
        <authorList>
            <person name="Tisza M.J."/>
            <person name="Buck C.B."/>
        </authorList>
    </citation>
    <scope>NUCLEOTIDE SEQUENCE</scope>
    <source>
        <strain evidence="2">CtFIm6</strain>
    </source>
</reference>
<organism evidence="2">
    <name type="scientific">Siphoviridae sp. ctFIm6</name>
    <dbReference type="NCBI Taxonomy" id="2827818"/>
    <lineage>
        <taxon>Viruses</taxon>
        <taxon>Duplodnaviria</taxon>
        <taxon>Heunggongvirae</taxon>
        <taxon>Uroviricota</taxon>
        <taxon>Caudoviricetes</taxon>
    </lineage>
</organism>
<proteinExistence type="predicted"/>
<sequence length="262" mass="28931">MARYDCGYGAWIPGPVLDDPGLRPRSLILYARIARRANRVGFCYATNATLIEDMTAVDEDGSVRVISERTVQAMLAELQERGHIHTDNGPLPPDKSGTVRTGRRIYIGRSLAAIPGDAQGGEENFTPEKNCTPGVKKTAPPFKCIKEEKKSNNPHTPKTPGFVWDLVHSFVPADDTEYFEALEGLLVNREAMKKPVLTAQAMNRILSRLRKVGDRAIEIAMLNKAVELNWLTVYPLKEDELPGRSESDRGGESREAGDTDGI</sequence>
<evidence type="ECO:0000313" key="2">
    <source>
        <dbReference type="EMBL" id="DAF51042.1"/>
    </source>
</evidence>
<accession>A0A8S5SKG0</accession>
<feature type="region of interest" description="Disordered" evidence="1">
    <location>
        <begin position="240"/>
        <end position="262"/>
    </location>
</feature>